<sequence>MAPNLSTQAANVAFINPALAAIMPQYYLIRDAIAGEVAVKAAKTTYLPKPDKLDKSPENAARYDDYLLRAVFYNVTRRTLNGLVGQVFSKDPILKLPSQIAVLEKNVSGSGVTLVQQAKKALNFTVAFSRCGLHVDYPTTAAADGENGVVTVADIQANRIRPTINLYSPLEIVNWRMTEDGAEEKLSLVVLLESYIANDDGFEIKNAAQFRVLRLVNGVYVQEVWREPQPTAFDGTKVPKGKNFKQHETFTPTGPNGKPLDYIPFMFIGSDNNDASPDNPNFYDLASLNMAHYRNSADYEDSCFIVGQPTPVVTGLTEEWLKDVMGGVVKFGSRGGIPLPQGATAELLQASENTMIKEAMETKERQMVALGAKLVEQKAVQRTATEAKQDKASEVSTLSSATFNVQAAYNWAVGVAAFFAGATAADDAVTLNTDFDIMNMSPEERRQTIEEWQKGAITFEEMRTVLRKSGTATEDDAKAKEKIANDAADALKLAAEAMGDGLDPNGNPLPKKDPAANNDGGDK</sequence>
<feature type="compositionally biased region" description="Basic and acidic residues" evidence="1">
    <location>
        <begin position="510"/>
        <end position="523"/>
    </location>
</feature>
<evidence type="ECO:0000313" key="4">
    <source>
        <dbReference type="Proteomes" id="UP000222205"/>
    </source>
</evidence>
<name>A0A0K1LL01_9CAUD</name>
<keyword evidence="4" id="KW-1185">Reference proteome</keyword>
<dbReference type="Proteomes" id="UP000222205">
    <property type="component" value="Segment"/>
</dbReference>
<reference evidence="3 4" key="1">
    <citation type="journal article" date="2016" name="Genome Announc.">
        <title>Complete Genome Sequences of Five Bacteriophages That Infect Rhodobacter capsulatus.</title>
        <authorList>
            <person name="Bollivar D.W."/>
            <person name="Bernardoni B."/>
            <person name="Bockman M.R."/>
            <person name="Miller B.M."/>
            <person name="Russell D.A."/>
            <person name="Delesalle V.A."/>
            <person name="Krukonis G.P."/>
            <person name="Hatfull G.F."/>
            <person name="Cross M.R."/>
            <person name="Szewczyk M.M."/>
            <person name="Eppurath A."/>
        </authorList>
    </citation>
    <scope>NUCLEOTIDE SEQUENCE [LARGE SCALE GENOMIC DNA]</scope>
</reference>
<accession>A0A0K1LL01</accession>
<gene>
    <name evidence="3" type="ORF">RCSPARTAN_8</name>
</gene>
<evidence type="ECO:0000256" key="1">
    <source>
        <dbReference type="SAM" id="MobiDB-lite"/>
    </source>
</evidence>
<evidence type="ECO:0000259" key="2">
    <source>
        <dbReference type="Pfam" id="PF13264"/>
    </source>
</evidence>
<organism evidence="3 4">
    <name type="scientific">Rhodobacter phage RcSpartan</name>
    <dbReference type="NCBI Taxonomy" id="1662331"/>
    <lineage>
        <taxon>Viruses</taxon>
        <taxon>Duplodnaviria</taxon>
        <taxon>Heunggongvirae</taxon>
        <taxon>Uroviricota</taxon>
        <taxon>Caudoviricetes</taxon>
        <taxon>Titanvirus</taxon>
        <taxon>Titanvirus rcspartan</taxon>
    </lineage>
</organism>
<dbReference type="Pfam" id="PF13264">
    <property type="entry name" value="DUF4055"/>
    <property type="match status" value="1"/>
</dbReference>
<dbReference type="InterPro" id="IPR025129">
    <property type="entry name" value="DUF4055"/>
</dbReference>
<dbReference type="EMBL" id="KR935215">
    <property type="protein sequence ID" value="AKU43191.1"/>
    <property type="molecule type" value="Genomic_DNA"/>
</dbReference>
<evidence type="ECO:0000313" key="3">
    <source>
        <dbReference type="EMBL" id="AKU43191.1"/>
    </source>
</evidence>
<proteinExistence type="predicted"/>
<feature type="domain" description="DUF4055" evidence="2">
    <location>
        <begin position="282"/>
        <end position="419"/>
    </location>
</feature>
<dbReference type="OrthoDB" id="6443at10239"/>
<protein>
    <submittedName>
        <fullName evidence="3">Portal protein</fullName>
    </submittedName>
</protein>
<feature type="region of interest" description="Disordered" evidence="1">
    <location>
        <begin position="495"/>
        <end position="523"/>
    </location>
</feature>